<sequence>MLNDWEKSLIQQHIRKQNIIYCYLKYCLNFCITSQQVHNFDRKIVKNKIILICISDELKILTMIYTS</sequence>
<dbReference type="RefSeq" id="XP_013167312.1">
    <property type="nucleotide sequence ID" value="XM_013311858.1"/>
</dbReference>
<dbReference type="GeneID" id="106117506"/>
<proteinExistence type="predicted"/>
<reference evidence="1" key="1">
    <citation type="submission" date="2025-08" db="UniProtKB">
        <authorList>
            <consortium name="RefSeq"/>
        </authorList>
    </citation>
    <scope>IDENTIFICATION</scope>
</reference>
<organism evidence="1">
    <name type="scientific">Papilio xuthus</name>
    <name type="common">Asian swallowtail butterfly</name>
    <dbReference type="NCBI Taxonomy" id="66420"/>
    <lineage>
        <taxon>Eukaryota</taxon>
        <taxon>Metazoa</taxon>
        <taxon>Ecdysozoa</taxon>
        <taxon>Arthropoda</taxon>
        <taxon>Hexapoda</taxon>
        <taxon>Insecta</taxon>
        <taxon>Pterygota</taxon>
        <taxon>Neoptera</taxon>
        <taxon>Endopterygota</taxon>
        <taxon>Lepidoptera</taxon>
        <taxon>Glossata</taxon>
        <taxon>Ditrysia</taxon>
        <taxon>Papilionoidea</taxon>
        <taxon>Papilionidae</taxon>
        <taxon>Papilioninae</taxon>
        <taxon>Papilio</taxon>
    </lineage>
</organism>
<dbReference type="KEGG" id="pxu:106117506"/>
<dbReference type="Proteomes" id="UP000694872">
    <property type="component" value="Unplaced"/>
</dbReference>
<gene>
    <name evidence="1" type="primary">LOC106117506</name>
</gene>
<evidence type="ECO:0000313" key="1">
    <source>
        <dbReference type="RefSeq" id="XP_013167312.1"/>
    </source>
</evidence>
<dbReference type="AlphaFoldDB" id="A0AAJ7E8R1"/>
<name>A0AAJ7E8R1_PAPXU</name>
<protein>
    <submittedName>
        <fullName evidence="1">Uncharacterized protein LOC106117506</fullName>
    </submittedName>
</protein>
<accession>A0AAJ7E8R1</accession>